<evidence type="ECO:0000256" key="2">
    <source>
        <dbReference type="ARBA" id="ARBA00023242"/>
    </source>
</evidence>
<comment type="subcellular location">
    <subcellularLocation>
        <location evidence="1">Nucleus</location>
    </subcellularLocation>
</comment>
<dbReference type="EMBL" id="OD567518">
    <property type="protein sequence ID" value="CAD7445784.1"/>
    <property type="molecule type" value="Genomic_DNA"/>
</dbReference>
<dbReference type="GO" id="GO:0005634">
    <property type="term" value="C:nucleus"/>
    <property type="evidence" value="ECO:0007669"/>
    <property type="project" value="UniProtKB-SubCell"/>
</dbReference>
<organism evidence="4">
    <name type="scientific">Timema bartmani</name>
    <dbReference type="NCBI Taxonomy" id="61472"/>
    <lineage>
        <taxon>Eukaryota</taxon>
        <taxon>Metazoa</taxon>
        <taxon>Ecdysozoa</taxon>
        <taxon>Arthropoda</taxon>
        <taxon>Hexapoda</taxon>
        <taxon>Insecta</taxon>
        <taxon>Pterygota</taxon>
        <taxon>Neoptera</taxon>
        <taxon>Polyneoptera</taxon>
        <taxon>Phasmatodea</taxon>
        <taxon>Timematodea</taxon>
        <taxon>Timematoidea</taxon>
        <taxon>Timematidae</taxon>
        <taxon>Timema</taxon>
    </lineage>
</organism>
<evidence type="ECO:0000256" key="1">
    <source>
        <dbReference type="ARBA" id="ARBA00004123"/>
    </source>
</evidence>
<proteinExistence type="predicted"/>
<accession>A0A7R9I314</accession>
<reference evidence="4" key="1">
    <citation type="submission" date="2020-11" db="EMBL/GenBank/DDBJ databases">
        <authorList>
            <person name="Tran Van P."/>
        </authorList>
    </citation>
    <scope>NUCLEOTIDE SEQUENCE</scope>
</reference>
<dbReference type="GO" id="GO:0045944">
    <property type="term" value="P:positive regulation of transcription by RNA polymerase II"/>
    <property type="evidence" value="ECO:0007669"/>
    <property type="project" value="TreeGrafter"/>
</dbReference>
<dbReference type="PANTHER" id="PTHR12610:SF12">
    <property type="entry name" value="SEQUENCE-SPECIFIC SINGLE-STRANDED DNA-BINDING PROTEIN, ISOFORM D"/>
    <property type="match status" value="1"/>
</dbReference>
<gene>
    <name evidence="4" type="ORF">TBIB3V08_LOCUS8128</name>
</gene>
<evidence type="ECO:0000256" key="3">
    <source>
        <dbReference type="SAM" id="MobiDB-lite"/>
    </source>
</evidence>
<dbReference type="AlphaFoldDB" id="A0A7R9I314"/>
<sequence>MTSPTARDQQIGQCQQRENEDWGGSFEAEGNELPSKSARGIIVVARVVASDRPRLLRSFFDVEVKSPGHLGRGAVHKQPSSQNFSYHFLILLWRGQINIEGDVGGTNSSGRPRLEYMNQMVNDVGRRRYKDDKSYEFIERERKSVRYAVPFISKNVQALGPPGSTGPPGPGTPIMPSPQDSSNSGGENMYTMMKSVPGGNMPGITEGAVTPDGNSIEHYGKNIGLEPKKKECVKGKEDNLFGELVQEHTCPFIPYFGH</sequence>
<protein>
    <submittedName>
        <fullName evidence="4">Uncharacterized protein</fullName>
    </submittedName>
</protein>
<name>A0A7R9I314_9NEOP</name>
<feature type="compositionally biased region" description="Polar residues" evidence="3">
    <location>
        <begin position="1"/>
        <end position="16"/>
    </location>
</feature>
<keyword evidence="2" id="KW-0539">Nucleus</keyword>
<dbReference type="PANTHER" id="PTHR12610">
    <property type="entry name" value="SINGLE STRANDED DNA BINDING PROTEIN"/>
    <property type="match status" value="1"/>
</dbReference>
<evidence type="ECO:0000313" key="4">
    <source>
        <dbReference type="EMBL" id="CAD7445784.1"/>
    </source>
</evidence>
<feature type="compositionally biased region" description="Pro residues" evidence="3">
    <location>
        <begin position="164"/>
        <end position="176"/>
    </location>
</feature>
<dbReference type="Pfam" id="PF04503">
    <property type="entry name" value="SSDP"/>
    <property type="match status" value="1"/>
</dbReference>
<feature type="region of interest" description="Disordered" evidence="3">
    <location>
        <begin position="1"/>
        <end position="32"/>
    </location>
</feature>
<feature type="region of interest" description="Disordered" evidence="3">
    <location>
        <begin position="156"/>
        <end position="213"/>
    </location>
</feature>